<dbReference type="InterPro" id="IPR023389">
    <property type="entry name" value="DOPA-like_sf"/>
</dbReference>
<dbReference type="AlphaFoldDB" id="A0A2P7QUU3"/>
<dbReference type="RefSeq" id="WP_106511865.1">
    <property type="nucleotide sequence ID" value="NZ_PXYI01000002.1"/>
</dbReference>
<dbReference type="Gene3D" id="3.30.70.1240">
    <property type="entry name" value="DOPA-like domains"/>
    <property type="match status" value="1"/>
</dbReference>
<dbReference type="SUPFAM" id="SSF143410">
    <property type="entry name" value="DOPA-like"/>
    <property type="match status" value="1"/>
</dbReference>
<evidence type="ECO:0000313" key="2">
    <source>
        <dbReference type="Proteomes" id="UP000241167"/>
    </source>
</evidence>
<protein>
    <submittedName>
        <fullName evidence="1">Aromatic ring-cleaving dioxygenase</fullName>
    </submittedName>
</protein>
<keyword evidence="2" id="KW-1185">Reference proteome</keyword>
<organism evidence="1 2">
    <name type="scientific">Allosphingosinicella deserti</name>
    <dbReference type="NCBI Taxonomy" id="2116704"/>
    <lineage>
        <taxon>Bacteria</taxon>
        <taxon>Pseudomonadati</taxon>
        <taxon>Pseudomonadota</taxon>
        <taxon>Alphaproteobacteria</taxon>
        <taxon>Sphingomonadales</taxon>
        <taxon>Sphingomonadaceae</taxon>
        <taxon>Allosphingosinicella</taxon>
    </lineage>
</organism>
<reference evidence="1 2" key="1">
    <citation type="submission" date="2018-03" db="EMBL/GenBank/DDBJ databases">
        <title>The draft genome of Sphingosinicella sp. GL-C-18.</title>
        <authorList>
            <person name="Liu L."/>
            <person name="Li L."/>
            <person name="Liang L."/>
            <person name="Zhang X."/>
            <person name="Wang T."/>
        </authorList>
    </citation>
    <scope>NUCLEOTIDE SEQUENCE [LARGE SCALE GENOMIC DNA]</scope>
    <source>
        <strain evidence="1 2">GL-C-18</strain>
    </source>
</reference>
<dbReference type="PIRSF" id="PIRSF028139">
    <property type="entry name" value="DOPA-diox_rel_Mll2280"/>
    <property type="match status" value="1"/>
</dbReference>
<keyword evidence="1" id="KW-0560">Oxidoreductase</keyword>
<accession>A0A2P7QUU3</accession>
<dbReference type="GO" id="GO:0051213">
    <property type="term" value="F:dioxygenase activity"/>
    <property type="evidence" value="ECO:0007669"/>
    <property type="project" value="UniProtKB-KW"/>
</dbReference>
<dbReference type="EMBL" id="PXYI01000002">
    <property type="protein sequence ID" value="PSJ41700.1"/>
    <property type="molecule type" value="Genomic_DNA"/>
</dbReference>
<proteinExistence type="predicted"/>
<gene>
    <name evidence="1" type="ORF">C7I55_05235</name>
</gene>
<dbReference type="PANTHER" id="PTHR36423">
    <property type="entry name" value="AFR070WP"/>
    <property type="match status" value="1"/>
</dbReference>
<dbReference type="Proteomes" id="UP000241167">
    <property type="component" value="Unassembled WGS sequence"/>
</dbReference>
<dbReference type="Pfam" id="PF08883">
    <property type="entry name" value="DOPA_dioxygen"/>
    <property type="match status" value="1"/>
</dbReference>
<dbReference type="OrthoDB" id="572228at2"/>
<dbReference type="PANTHER" id="PTHR36423:SF2">
    <property type="entry name" value="AFR070WP"/>
    <property type="match status" value="1"/>
</dbReference>
<comment type="caution">
    <text evidence="1">The sequence shown here is derived from an EMBL/GenBank/DDBJ whole genome shotgun (WGS) entry which is preliminary data.</text>
</comment>
<evidence type="ECO:0000313" key="1">
    <source>
        <dbReference type="EMBL" id="PSJ41700.1"/>
    </source>
</evidence>
<name>A0A2P7QUU3_9SPHN</name>
<dbReference type="InterPro" id="IPR014980">
    <property type="entry name" value="DOPA_dioxygen"/>
</dbReference>
<keyword evidence="1" id="KW-0223">Dioxygenase</keyword>
<sequence length="137" mass="14900">MSAAPLRKIGEIASYHAHIYFDPDFGRAAALALQGAIADRFAVRLGRAWDRPVGPHSRAMYQVAFAPPLFSSLVPWLMLNNMGLSILVHPNTANPRRDHLHDALWIGPALPLAGEVLPDDQVADLAGEPNTTPHTQP</sequence>